<dbReference type="EMBL" id="FLRC01000055">
    <property type="protein sequence ID" value="SBT27705.1"/>
    <property type="molecule type" value="Genomic_DNA"/>
</dbReference>
<organism evidence="2 4">
    <name type="scientific">Orrella dioscoreae</name>
    <dbReference type="NCBI Taxonomy" id="1851544"/>
    <lineage>
        <taxon>Bacteria</taxon>
        <taxon>Pseudomonadati</taxon>
        <taxon>Pseudomonadota</taxon>
        <taxon>Betaproteobacteria</taxon>
        <taxon>Burkholderiales</taxon>
        <taxon>Alcaligenaceae</taxon>
        <taxon>Orrella</taxon>
    </lineage>
</organism>
<dbReference type="KEGG" id="odi:ODI_R1485"/>
<proteinExistence type="predicted"/>
<dbReference type="OrthoDB" id="8657281at2"/>
<reference evidence="2 4" key="1">
    <citation type="submission" date="2016-06" db="EMBL/GenBank/DDBJ databases">
        <authorList>
            <person name="Kjaerup R.B."/>
            <person name="Dalgaard T.S."/>
            <person name="Juul-Madsen H.R."/>
        </authorList>
    </citation>
    <scope>NUCLEOTIDE SEQUENCE [LARGE SCALE GENOMIC DNA]</scope>
    <source>
        <strain evidence="2">Orrdi1</strain>
    </source>
</reference>
<evidence type="ECO:0000313" key="3">
    <source>
        <dbReference type="EMBL" id="SOE48519.1"/>
    </source>
</evidence>
<dbReference type="EMBL" id="LT907988">
    <property type="protein sequence ID" value="SOE48519.1"/>
    <property type="molecule type" value="Genomic_DNA"/>
</dbReference>
<protein>
    <submittedName>
        <fullName evidence="2">Permeases of the major facilitator superfamily</fullName>
    </submittedName>
</protein>
<keyword evidence="4" id="KW-1185">Reference proteome</keyword>
<accession>A0A1C3K8I6</accession>
<keyword evidence="1" id="KW-0472">Membrane</keyword>
<evidence type="ECO:0000313" key="4">
    <source>
        <dbReference type="Proteomes" id="UP000078558"/>
    </source>
</evidence>
<gene>
    <name evidence="2" type="ORF">ODI_00695</name>
    <name evidence="3" type="ORF">ODI_R1485</name>
</gene>
<sequence>MQSEGTFQWLGELLGGLIRLIVDALRFVFGGLAEAISDFSAGVAAAMGMQPSLFNFALLALGVAMLLAALRAFAARGIVAGIVWALLALLVLSALIG</sequence>
<reference evidence="3 4" key="2">
    <citation type="submission" date="2017-08" db="EMBL/GenBank/DDBJ databases">
        <authorList>
            <person name="de Groot N.N."/>
        </authorList>
    </citation>
    <scope>NUCLEOTIDE SEQUENCE [LARGE SCALE GENOMIC DNA]</scope>
    <source>
        <strain evidence="3">Orrdi1</strain>
    </source>
</reference>
<feature type="transmembrane region" description="Helical" evidence="1">
    <location>
        <begin position="53"/>
        <end position="70"/>
    </location>
</feature>
<feature type="transmembrane region" description="Helical" evidence="1">
    <location>
        <begin position="77"/>
        <end position="96"/>
    </location>
</feature>
<dbReference type="AlphaFoldDB" id="A0A1C3K8I6"/>
<evidence type="ECO:0000256" key="1">
    <source>
        <dbReference type="SAM" id="Phobius"/>
    </source>
</evidence>
<dbReference type="Proteomes" id="UP000078558">
    <property type="component" value="Chromosome I"/>
</dbReference>
<keyword evidence="1" id="KW-1133">Transmembrane helix</keyword>
<name>A0A1C3K8I6_9BURK</name>
<evidence type="ECO:0000313" key="2">
    <source>
        <dbReference type="EMBL" id="SBT27705.1"/>
    </source>
</evidence>
<dbReference type="STRING" id="1851544.ODI_00695"/>
<dbReference type="RefSeq" id="WP_067759739.1">
    <property type="nucleotide sequence ID" value="NZ_LT907988.1"/>
</dbReference>
<keyword evidence="1" id="KW-0812">Transmembrane</keyword>